<dbReference type="NCBIfam" id="TIGR00112">
    <property type="entry name" value="proC"/>
    <property type="match status" value="1"/>
</dbReference>
<comment type="catalytic activity">
    <reaction evidence="5">
        <text>L-proline + NAD(+) = (S)-1-pyrroline-5-carboxylate + NADH + 2 H(+)</text>
        <dbReference type="Rhea" id="RHEA:14105"/>
        <dbReference type="ChEBI" id="CHEBI:15378"/>
        <dbReference type="ChEBI" id="CHEBI:17388"/>
        <dbReference type="ChEBI" id="CHEBI:57540"/>
        <dbReference type="ChEBI" id="CHEBI:57945"/>
        <dbReference type="ChEBI" id="CHEBI:60039"/>
        <dbReference type="EC" id="1.5.1.2"/>
    </reaction>
</comment>
<dbReference type="EMBL" id="CP102453">
    <property type="protein sequence ID" value="UUX34793.1"/>
    <property type="molecule type" value="Genomic_DNA"/>
</dbReference>
<dbReference type="PANTHER" id="PTHR11645:SF0">
    <property type="entry name" value="PYRROLINE-5-CARBOXYLATE REDUCTASE 3"/>
    <property type="match status" value="1"/>
</dbReference>
<evidence type="ECO:0000256" key="3">
    <source>
        <dbReference type="ARBA" id="ARBA00022857"/>
    </source>
</evidence>
<dbReference type="InterPro" id="IPR000304">
    <property type="entry name" value="Pyrroline-COOH_reductase"/>
</dbReference>
<dbReference type="InterPro" id="IPR036291">
    <property type="entry name" value="NAD(P)-bd_dom_sf"/>
</dbReference>
<protein>
    <recommendedName>
        <fullName evidence="5 6">Pyrroline-5-carboxylate reductase</fullName>
        <shortName evidence="5">P5C reductase</shortName>
        <shortName evidence="5">P5CR</shortName>
        <ecNumber evidence="5 6">1.5.1.2</ecNumber>
    </recommendedName>
    <alternativeName>
        <fullName evidence="5">PCA reductase</fullName>
    </alternativeName>
</protein>
<evidence type="ECO:0000256" key="5">
    <source>
        <dbReference type="HAMAP-Rule" id="MF_01925"/>
    </source>
</evidence>
<evidence type="ECO:0000256" key="2">
    <source>
        <dbReference type="ARBA" id="ARBA00022650"/>
    </source>
</evidence>
<keyword evidence="5" id="KW-0963">Cytoplasm</keyword>
<evidence type="ECO:0000259" key="9">
    <source>
        <dbReference type="Pfam" id="PF14748"/>
    </source>
</evidence>
<feature type="domain" description="Pyrroline-5-carboxylate reductase catalytic N-terminal" evidence="8">
    <location>
        <begin position="5"/>
        <end position="97"/>
    </location>
</feature>
<dbReference type="Gene3D" id="3.40.50.720">
    <property type="entry name" value="NAD(P)-binding Rossmann-like Domain"/>
    <property type="match status" value="1"/>
</dbReference>
<accession>A0ABY5P7T6</accession>
<sequence>MRGNIGFIGAGNMGQAIMGGILASKLVTAKEIVVFDRYQTTLDAVKTTYDITAVNSEIEVVEQAEIIILAVKPNTLADVLVTVKDAVTPDKIIVSIAGGKSLTFLSKYLPENTKIIRVMPNTPAMVGEGMSALCVNDWITRADEAEVLSIFESFGKAKIMDEGLIDAVTGVSGASPAFVYMFIEALADGAVALGMSRADAYTFAAQTVLGSAKMVLETGKHPGELKDMVTSPAGSTIEGVKILEDNKFRSAVMNAVIAVGEKNANM</sequence>
<keyword evidence="3 5" id="KW-0521">NADP</keyword>
<feature type="domain" description="Pyrroline-5-carboxylate reductase dimerisation" evidence="9">
    <location>
        <begin position="162"/>
        <end position="265"/>
    </location>
</feature>
<dbReference type="EC" id="1.5.1.2" evidence="5 6"/>
<comment type="subcellular location">
    <subcellularLocation>
        <location evidence="5">Cytoplasm</location>
    </subcellularLocation>
</comment>
<evidence type="ECO:0000313" key="11">
    <source>
        <dbReference type="Proteomes" id="UP001315967"/>
    </source>
</evidence>
<evidence type="ECO:0000256" key="7">
    <source>
        <dbReference type="RuleBase" id="RU003903"/>
    </source>
</evidence>
<organism evidence="10 11">
    <name type="scientific">Fundicoccus culcitae</name>
    <dbReference type="NCBI Taxonomy" id="2969821"/>
    <lineage>
        <taxon>Bacteria</taxon>
        <taxon>Bacillati</taxon>
        <taxon>Bacillota</taxon>
        <taxon>Bacilli</taxon>
        <taxon>Lactobacillales</taxon>
        <taxon>Aerococcaceae</taxon>
        <taxon>Fundicoccus</taxon>
    </lineage>
</organism>
<evidence type="ECO:0000259" key="8">
    <source>
        <dbReference type="Pfam" id="PF03807"/>
    </source>
</evidence>
<dbReference type="InterPro" id="IPR029036">
    <property type="entry name" value="P5CR_dimer"/>
</dbReference>
<proteinExistence type="inferred from homology"/>
<evidence type="ECO:0000256" key="6">
    <source>
        <dbReference type="NCBIfam" id="TIGR00112"/>
    </source>
</evidence>
<dbReference type="Pfam" id="PF03807">
    <property type="entry name" value="F420_oxidored"/>
    <property type="match status" value="1"/>
</dbReference>
<dbReference type="GO" id="GO:0004735">
    <property type="term" value="F:pyrroline-5-carboxylate reductase activity"/>
    <property type="evidence" value="ECO:0007669"/>
    <property type="project" value="UniProtKB-EC"/>
</dbReference>
<name>A0ABY5P7T6_9LACT</name>
<comment type="function">
    <text evidence="5">Catalyzes the reduction of 1-pyrroline-5-carboxylate (PCA) to L-proline.</text>
</comment>
<dbReference type="HAMAP" id="MF_01925">
    <property type="entry name" value="P5C_reductase"/>
    <property type="match status" value="1"/>
</dbReference>
<dbReference type="RefSeq" id="WP_313794295.1">
    <property type="nucleotide sequence ID" value="NZ_CP102453.1"/>
</dbReference>
<dbReference type="Gene3D" id="1.10.3730.10">
    <property type="entry name" value="ProC C-terminal domain-like"/>
    <property type="match status" value="1"/>
</dbReference>
<dbReference type="PROSITE" id="PS00521">
    <property type="entry name" value="P5CR"/>
    <property type="match status" value="1"/>
</dbReference>
<gene>
    <name evidence="5 10" type="primary">proC</name>
    <name evidence="10" type="ORF">NRE15_03850</name>
</gene>
<reference evidence="10 11" key="1">
    <citation type="submission" date="2022-08" db="EMBL/GenBank/DDBJ databases">
        <title>Aerococcaceae sp. nov isolated from spoiled eye mask.</title>
        <authorList>
            <person name="Zhou G."/>
            <person name="Xie X.-B."/>
            <person name="Shi Q.-S."/>
            <person name="Wang Y.-S."/>
            <person name="Wen X."/>
            <person name="Peng H."/>
            <person name="Yang X.-J."/>
            <person name="Tao H.-B."/>
            <person name="Huang X.-M."/>
        </authorList>
    </citation>
    <scope>NUCLEOTIDE SEQUENCE [LARGE SCALE GENOMIC DNA]</scope>
    <source>
        <strain evidence="11">DM20194951</strain>
    </source>
</reference>
<evidence type="ECO:0000256" key="4">
    <source>
        <dbReference type="ARBA" id="ARBA00023002"/>
    </source>
</evidence>
<comment type="catalytic activity">
    <reaction evidence="5 7">
        <text>L-proline + NADP(+) = (S)-1-pyrroline-5-carboxylate + NADPH + 2 H(+)</text>
        <dbReference type="Rhea" id="RHEA:14109"/>
        <dbReference type="ChEBI" id="CHEBI:15378"/>
        <dbReference type="ChEBI" id="CHEBI:17388"/>
        <dbReference type="ChEBI" id="CHEBI:57783"/>
        <dbReference type="ChEBI" id="CHEBI:58349"/>
        <dbReference type="ChEBI" id="CHEBI:60039"/>
        <dbReference type="EC" id="1.5.1.2"/>
    </reaction>
</comment>
<dbReference type="Proteomes" id="UP001315967">
    <property type="component" value="Chromosome"/>
</dbReference>
<dbReference type="PANTHER" id="PTHR11645">
    <property type="entry name" value="PYRROLINE-5-CARBOXYLATE REDUCTASE"/>
    <property type="match status" value="1"/>
</dbReference>
<keyword evidence="4 5" id="KW-0560">Oxidoreductase</keyword>
<dbReference type="InterPro" id="IPR028939">
    <property type="entry name" value="P5C_Rdtase_cat_N"/>
</dbReference>
<keyword evidence="5 7" id="KW-0028">Amino-acid biosynthesis</keyword>
<keyword evidence="11" id="KW-1185">Reference proteome</keyword>
<comment type="similarity">
    <text evidence="1 5 7">Belongs to the pyrroline-5-carboxylate reductase family.</text>
</comment>
<dbReference type="PIRSF" id="PIRSF000193">
    <property type="entry name" value="Pyrrol-5-carb_rd"/>
    <property type="match status" value="1"/>
</dbReference>
<dbReference type="SUPFAM" id="SSF51735">
    <property type="entry name" value="NAD(P)-binding Rossmann-fold domains"/>
    <property type="match status" value="1"/>
</dbReference>
<dbReference type="Pfam" id="PF14748">
    <property type="entry name" value="P5CR_dimer"/>
    <property type="match status" value="1"/>
</dbReference>
<comment type="pathway">
    <text evidence="5 7">Amino-acid biosynthesis; L-proline biosynthesis; L-proline from L-glutamate 5-semialdehyde: step 1/1.</text>
</comment>
<evidence type="ECO:0000313" key="10">
    <source>
        <dbReference type="EMBL" id="UUX34793.1"/>
    </source>
</evidence>
<dbReference type="InterPro" id="IPR008927">
    <property type="entry name" value="6-PGluconate_DH-like_C_sf"/>
</dbReference>
<dbReference type="SUPFAM" id="SSF48179">
    <property type="entry name" value="6-phosphogluconate dehydrogenase C-terminal domain-like"/>
    <property type="match status" value="1"/>
</dbReference>
<evidence type="ECO:0000256" key="1">
    <source>
        <dbReference type="ARBA" id="ARBA00005525"/>
    </source>
</evidence>
<dbReference type="InterPro" id="IPR053790">
    <property type="entry name" value="P5CR-like_CS"/>
</dbReference>
<keyword evidence="2 5" id="KW-0641">Proline biosynthesis</keyword>